<dbReference type="KEGG" id="fri:FraEuI1c_0780"/>
<proteinExistence type="inferred from homology"/>
<feature type="transmembrane region" description="Helical" evidence="8">
    <location>
        <begin position="59"/>
        <end position="80"/>
    </location>
</feature>
<dbReference type="FunCoup" id="E3IUX8">
    <property type="interactions" value="4"/>
</dbReference>
<dbReference type="OrthoDB" id="21828at2"/>
<evidence type="ECO:0000256" key="2">
    <source>
        <dbReference type="ARBA" id="ARBA00022448"/>
    </source>
</evidence>
<evidence type="ECO:0000256" key="5">
    <source>
        <dbReference type="ARBA" id="ARBA00022989"/>
    </source>
</evidence>
<dbReference type="GO" id="GO:0022857">
    <property type="term" value="F:transmembrane transporter activity"/>
    <property type="evidence" value="ECO:0007669"/>
    <property type="project" value="InterPro"/>
</dbReference>
<dbReference type="RefSeq" id="WP_013421979.1">
    <property type="nucleotide sequence ID" value="NC_014666.1"/>
</dbReference>
<dbReference type="Proteomes" id="UP000002484">
    <property type="component" value="Chromosome"/>
</dbReference>
<feature type="transmembrane region" description="Helical" evidence="8">
    <location>
        <begin position="34"/>
        <end position="52"/>
    </location>
</feature>
<dbReference type="HOGENOM" id="CLU_133067_0_1_11"/>
<dbReference type="Gene3D" id="1.10.3730.20">
    <property type="match status" value="1"/>
</dbReference>
<dbReference type="SUPFAM" id="SSF103481">
    <property type="entry name" value="Multidrug resistance efflux transporter EmrE"/>
    <property type="match status" value="1"/>
</dbReference>
<keyword evidence="4 7" id="KW-0812">Transmembrane</keyword>
<dbReference type="EMBL" id="CP002299">
    <property type="protein sequence ID" value="ADP78858.1"/>
    <property type="molecule type" value="Genomic_DNA"/>
</dbReference>
<evidence type="ECO:0000256" key="6">
    <source>
        <dbReference type="ARBA" id="ARBA00023136"/>
    </source>
</evidence>
<dbReference type="PANTHER" id="PTHR30561">
    <property type="entry name" value="SMR FAMILY PROTON-DEPENDENT DRUG EFFLUX TRANSPORTER SUGE"/>
    <property type="match status" value="1"/>
</dbReference>
<keyword evidence="2" id="KW-0813">Transport</keyword>
<dbReference type="InterPro" id="IPR037185">
    <property type="entry name" value="EmrE-like"/>
</dbReference>
<comment type="subcellular location">
    <subcellularLocation>
        <location evidence="1 7">Cell membrane</location>
        <topology evidence="1 7">Multi-pass membrane protein</topology>
    </subcellularLocation>
</comment>
<evidence type="ECO:0000256" key="4">
    <source>
        <dbReference type="ARBA" id="ARBA00022692"/>
    </source>
</evidence>
<evidence type="ECO:0000256" key="7">
    <source>
        <dbReference type="RuleBase" id="RU003942"/>
    </source>
</evidence>
<organism evidence="9 10">
    <name type="scientific">Pseudofrankia inefficax (strain DSM 45817 / CECT 9037 / DDB 130130 / EuI1c)</name>
    <name type="common">Frankia inefficax</name>
    <dbReference type="NCBI Taxonomy" id="298654"/>
    <lineage>
        <taxon>Bacteria</taxon>
        <taxon>Bacillati</taxon>
        <taxon>Actinomycetota</taxon>
        <taxon>Actinomycetes</taxon>
        <taxon>Frankiales</taxon>
        <taxon>Frankiaceae</taxon>
        <taxon>Pseudofrankia</taxon>
    </lineage>
</organism>
<dbReference type="InterPro" id="IPR045324">
    <property type="entry name" value="Small_multidrug_res"/>
</dbReference>
<keyword evidence="6 8" id="KW-0472">Membrane</keyword>
<dbReference type="eggNOG" id="COG2076">
    <property type="taxonomic scope" value="Bacteria"/>
</dbReference>
<evidence type="ECO:0000256" key="8">
    <source>
        <dbReference type="SAM" id="Phobius"/>
    </source>
</evidence>
<protein>
    <submittedName>
        <fullName evidence="9">Small multidrug resistance protein</fullName>
    </submittedName>
</protein>
<dbReference type="AlphaFoldDB" id="E3IUX8"/>
<sequence length="107" mass="11181">MYAAFALLIAAIGSEVTATALLPRAEGFKDPWWSAVVLLGYGLSIWLLARVVRTLSVSVTYAIWAGVGTAAVAVVGVFFLGESMGWIKTISLALIIAGVIGLNLVAE</sequence>
<comment type="similarity">
    <text evidence="7">Belongs to the drug/metabolite transporter (DMT) superfamily. Small multidrug resistance (SMR) (TC 2.A.7.1) family.</text>
</comment>
<keyword evidence="5 8" id="KW-1133">Transmembrane helix</keyword>
<evidence type="ECO:0000313" key="10">
    <source>
        <dbReference type="Proteomes" id="UP000002484"/>
    </source>
</evidence>
<name>E3IUX8_PSEI1</name>
<gene>
    <name evidence="9" type="ordered locus">FraEuI1c_0780</name>
</gene>
<dbReference type="Pfam" id="PF00893">
    <property type="entry name" value="Multi_Drug_Res"/>
    <property type="match status" value="1"/>
</dbReference>
<dbReference type="InterPro" id="IPR000390">
    <property type="entry name" value="Small_drug/metabolite_transptr"/>
</dbReference>
<dbReference type="InParanoid" id="E3IUX8"/>
<reference evidence="9 10" key="1">
    <citation type="submission" date="2010-10" db="EMBL/GenBank/DDBJ databases">
        <title>Complete sequence of Frankia sp. EuI1c.</title>
        <authorList>
            <consortium name="US DOE Joint Genome Institute"/>
            <person name="Lucas S."/>
            <person name="Copeland A."/>
            <person name="Lapidus A."/>
            <person name="Cheng J.-F."/>
            <person name="Bruce D."/>
            <person name="Goodwin L."/>
            <person name="Pitluck S."/>
            <person name="Chertkov O."/>
            <person name="Detter J.C."/>
            <person name="Han C."/>
            <person name="Tapia R."/>
            <person name="Land M."/>
            <person name="Hauser L."/>
            <person name="Jeffries C."/>
            <person name="Kyrpides N."/>
            <person name="Ivanova N."/>
            <person name="Mikhailova N."/>
            <person name="Beauchemin N."/>
            <person name="Sen A."/>
            <person name="Sur S.A."/>
            <person name="Gtari M."/>
            <person name="Wall L."/>
            <person name="Tisa L."/>
            <person name="Woyke T."/>
        </authorList>
    </citation>
    <scope>NUCLEOTIDE SEQUENCE [LARGE SCALE GENOMIC DNA]</scope>
    <source>
        <strain evidence="10">DSM 45817 / CECT 9037 / EuI1c</strain>
    </source>
</reference>
<feature type="transmembrane region" description="Helical" evidence="8">
    <location>
        <begin position="86"/>
        <end position="106"/>
    </location>
</feature>
<accession>E3IUX8</accession>
<keyword evidence="10" id="KW-1185">Reference proteome</keyword>
<evidence type="ECO:0000256" key="1">
    <source>
        <dbReference type="ARBA" id="ARBA00004651"/>
    </source>
</evidence>
<evidence type="ECO:0000313" key="9">
    <source>
        <dbReference type="EMBL" id="ADP78858.1"/>
    </source>
</evidence>
<dbReference type="PANTHER" id="PTHR30561:SF1">
    <property type="entry name" value="MULTIDRUG TRANSPORTER EMRE"/>
    <property type="match status" value="1"/>
</dbReference>
<evidence type="ECO:0000256" key="3">
    <source>
        <dbReference type="ARBA" id="ARBA00022475"/>
    </source>
</evidence>
<keyword evidence="3" id="KW-1003">Cell membrane</keyword>
<dbReference type="GO" id="GO:0005886">
    <property type="term" value="C:plasma membrane"/>
    <property type="evidence" value="ECO:0007669"/>
    <property type="project" value="UniProtKB-SubCell"/>
</dbReference>